<dbReference type="CDD" id="cd00027">
    <property type="entry name" value="BRCT"/>
    <property type="match status" value="1"/>
</dbReference>
<dbReference type="GO" id="GO:0006270">
    <property type="term" value="P:DNA replication initiation"/>
    <property type="evidence" value="ECO:0007669"/>
    <property type="project" value="TreeGrafter"/>
</dbReference>
<dbReference type="EMBL" id="HBUF01613814">
    <property type="protein sequence ID" value="CAG6779393.1"/>
    <property type="molecule type" value="Transcribed_RNA"/>
</dbReference>
<protein>
    <submittedName>
        <fullName evidence="4">DNA topoisomerase 2-binding protein 1-A</fullName>
    </submittedName>
</protein>
<accession>A0A8D9B6B1</accession>
<dbReference type="SUPFAM" id="SSF52113">
    <property type="entry name" value="BRCT domain"/>
    <property type="match status" value="6"/>
</dbReference>
<evidence type="ECO:0000313" key="4">
    <source>
        <dbReference type="EMBL" id="CAG6779393.1"/>
    </source>
</evidence>
<dbReference type="CDD" id="cd17731">
    <property type="entry name" value="BRCT_TopBP1_rpt2_like"/>
    <property type="match status" value="1"/>
</dbReference>
<dbReference type="SMART" id="SM00292">
    <property type="entry name" value="BRCT"/>
    <property type="match status" value="6"/>
</dbReference>
<dbReference type="CDD" id="cd17718">
    <property type="entry name" value="BRCT_TopBP1_rpt3"/>
    <property type="match status" value="1"/>
</dbReference>
<dbReference type="CDD" id="cd17738">
    <property type="entry name" value="BRCT_TopBP1_rpt7"/>
    <property type="match status" value="1"/>
</dbReference>
<feature type="compositionally biased region" description="Low complexity" evidence="2">
    <location>
        <begin position="927"/>
        <end position="942"/>
    </location>
</feature>
<name>A0A8D9B6B1_9HEMI</name>
<dbReference type="InterPro" id="IPR059215">
    <property type="entry name" value="BRCT2_TopBP1-like"/>
</dbReference>
<dbReference type="AlphaFoldDB" id="A0A8D9B6B1"/>
<feature type="region of interest" description="Disordered" evidence="2">
    <location>
        <begin position="324"/>
        <end position="343"/>
    </location>
</feature>
<feature type="region of interest" description="Disordered" evidence="2">
    <location>
        <begin position="517"/>
        <end position="558"/>
    </location>
</feature>
<dbReference type="GO" id="GO:0033314">
    <property type="term" value="P:mitotic DNA replication checkpoint signaling"/>
    <property type="evidence" value="ECO:0007669"/>
    <property type="project" value="TreeGrafter"/>
</dbReference>
<feature type="domain" description="BRCT" evidence="3">
    <location>
        <begin position="653"/>
        <end position="750"/>
    </location>
</feature>
<dbReference type="GO" id="GO:0007095">
    <property type="term" value="P:mitotic G2 DNA damage checkpoint signaling"/>
    <property type="evidence" value="ECO:0007669"/>
    <property type="project" value="TreeGrafter"/>
</dbReference>
<reference evidence="4" key="1">
    <citation type="submission" date="2021-05" db="EMBL/GenBank/DDBJ databases">
        <authorList>
            <person name="Alioto T."/>
            <person name="Alioto T."/>
            <person name="Gomez Garrido J."/>
        </authorList>
    </citation>
    <scope>NUCLEOTIDE SEQUENCE</scope>
</reference>
<organism evidence="4">
    <name type="scientific">Cacopsylla melanoneura</name>
    <dbReference type="NCBI Taxonomy" id="428564"/>
    <lineage>
        <taxon>Eukaryota</taxon>
        <taxon>Metazoa</taxon>
        <taxon>Ecdysozoa</taxon>
        <taxon>Arthropoda</taxon>
        <taxon>Hexapoda</taxon>
        <taxon>Insecta</taxon>
        <taxon>Pterygota</taxon>
        <taxon>Neoptera</taxon>
        <taxon>Paraneoptera</taxon>
        <taxon>Hemiptera</taxon>
        <taxon>Sternorrhyncha</taxon>
        <taxon>Psylloidea</taxon>
        <taxon>Psyllidae</taxon>
        <taxon>Psyllinae</taxon>
        <taxon>Cacopsylla</taxon>
    </lineage>
</organism>
<dbReference type="CDD" id="cd17728">
    <property type="entry name" value="BRCT_TopBP1_rpt8"/>
    <property type="match status" value="1"/>
</dbReference>
<evidence type="ECO:0000256" key="2">
    <source>
        <dbReference type="SAM" id="MobiDB-lite"/>
    </source>
</evidence>
<dbReference type="Pfam" id="PF00533">
    <property type="entry name" value="BRCT"/>
    <property type="match status" value="2"/>
</dbReference>
<feature type="domain" description="BRCT" evidence="3">
    <location>
        <begin position="559"/>
        <end position="647"/>
    </location>
</feature>
<feature type="domain" description="BRCT" evidence="3">
    <location>
        <begin position="202"/>
        <end position="291"/>
    </location>
</feature>
<sequence length="1236" mass="137327">MPNDTNKSLKKIKIHFVLDPSHNSENESSSSMRECYEECVSNKLLVDWIKEPGDPEQKFSKNHIFVFENFSGDFYNKIISSTSCFRVVGPYCLFTCINKSLPIPQVPTLTMAMNELIISFSCLSKEIKADLTNKVKLMGGVVNSSLLETTTHLVVGKANSPKYEKANERGMNIMTPGWINTVFTASQHSGLTSGTDYDFAKYKCPVFFQLAFSVSGYSSKKKEGFKKIIESHGGTYFGSLQYQVTDILICEKNEGDKYSAAREWGLPCVMAHWLTESVEAGYSLPFAKYTTPGASVIKCSTPTKGEMPSKFHNSDISLSMIQENSHPRSLLPPTPSTAAPTTQPLTPTPYNYALAVDSIDLALARRCEAFLDGCNIYLTGFEPNQEEKLRKMIKLGSGVRFTELEESVSHVVMGAFIPSFHKLFSSLSSRPHLVTVDWLKQSMLSKAPAQETPYLCIPAKQPTSGKGLECPSPLSKKGLQMLISPAKPRQSPVKNTKDSPAARKLLQGYLDSQHAYEATSHSEQPADDEPRPLEQNEPFKMPHQPSQQTSQSQSGGTNQSQEYFMGLMFLVLGFTEEETVEIGSAIREANGRVVVNPKTFHGIPDYVIVPFEGFATSVVPTEEIVTDIWLMECKQQGAVVDVQYYHRPASVLNCATPLVGCVITISNYVGFERDFLAKLSQLLGAGYQEEFMKRDNPKADKKASTHLVCPTRSGSKYNAAIKWGYPSVSKQWLLECAKTGSRLGEENHLTGCEEAGNGVIGTNRSNIPNHAASTNGVPNGDLLNETKENRASAAAVGSKPKPLDTNGVDTESECSQQNGKKRKLVLLNNGEEDERNIGSPVKRTARSGLNQSQSRTNQSQSRTNQSLSQKPNTREERKEWEKLMDNIVSDDDSNQMLPPKINKMSANTKVEAWVMNNHLASSQRTPSSQSGNKSSSQCSQPSDLVKTIDELNQQLSRAKTRTSRDSDETNSPPKRATARKYIPAGGQGKEESQPRVGWEDYVETLEKNSKEMNSGDSETRCFVLSNVSDELKLRYSEIVERLGGTLLNTSQCFQLETTHLIMESPLRSEKLLCSLASGKWILTPRYLEESNEKGVFLPEQEYEFGNPFSVNKMPRLDGQLVQYAQAAYRWRLKRGGAFINMRATLYVSEKRVDSLRRLIQAGGGHVLNEKDALKGTHCFWEDTKADMPISLESFAQAGVYVLPPVYLADYLRQDPPPSPELCLIGHYKALYDNAQR</sequence>
<dbReference type="PANTHER" id="PTHR13561:SF20">
    <property type="entry name" value="DNA TOPOISOMERASE 2-BINDING PROTEIN 1"/>
    <property type="match status" value="1"/>
</dbReference>
<dbReference type="FunFam" id="3.40.50.10190:FF:000018">
    <property type="entry name" value="DNA topoisomerase 2-binding protein 1"/>
    <property type="match status" value="1"/>
</dbReference>
<feature type="domain" description="BRCT" evidence="3">
    <location>
        <begin position="1022"/>
        <end position="1104"/>
    </location>
</feature>
<dbReference type="GO" id="GO:0016853">
    <property type="term" value="F:isomerase activity"/>
    <property type="evidence" value="ECO:0007669"/>
    <property type="project" value="UniProtKB-KW"/>
</dbReference>
<dbReference type="Pfam" id="PF12738">
    <property type="entry name" value="PTCB-BRCT"/>
    <property type="match status" value="3"/>
</dbReference>
<feature type="compositionally biased region" description="Polar residues" evidence="2">
    <location>
        <begin position="807"/>
        <end position="818"/>
    </location>
</feature>
<feature type="region of interest" description="Disordered" evidence="2">
    <location>
        <begin position="955"/>
        <end position="996"/>
    </location>
</feature>
<feature type="domain" description="BRCT" evidence="3">
    <location>
        <begin position="128"/>
        <end position="179"/>
    </location>
</feature>
<dbReference type="InterPro" id="IPR036420">
    <property type="entry name" value="BRCT_dom_sf"/>
</dbReference>
<feature type="compositionally biased region" description="Low complexity" evidence="2">
    <location>
        <begin position="849"/>
        <end position="869"/>
    </location>
</feature>
<evidence type="ECO:0000259" key="3">
    <source>
        <dbReference type="PROSITE" id="PS50172"/>
    </source>
</evidence>
<keyword evidence="4" id="KW-0413">Isomerase</keyword>
<feature type="region of interest" description="Disordered" evidence="2">
    <location>
        <begin position="763"/>
        <end position="877"/>
    </location>
</feature>
<dbReference type="InterPro" id="IPR049936">
    <property type="entry name" value="TopBP1_BRCT_8"/>
</dbReference>
<feature type="domain" description="BRCT" evidence="3">
    <location>
        <begin position="366"/>
        <end position="456"/>
    </location>
</feature>
<dbReference type="Gene3D" id="3.40.50.10190">
    <property type="entry name" value="BRCT domain"/>
    <property type="match status" value="8"/>
</dbReference>
<proteinExistence type="predicted"/>
<keyword evidence="1" id="KW-0677">Repeat</keyword>
<evidence type="ECO:0000256" key="1">
    <source>
        <dbReference type="ARBA" id="ARBA00022737"/>
    </source>
</evidence>
<feature type="compositionally biased region" description="Polar residues" evidence="2">
    <location>
        <begin position="763"/>
        <end position="777"/>
    </location>
</feature>
<dbReference type="PROSITE" id="PS50172">
    <property type="entry name" value="BRCT"/>
    <property type="match status" value="6"/>
</dbReference>
<dbReference type="PANTHER" id="PTHR13561">
    <property type="entry name" value="DNA REPLICATION REGULATOR DPB11-RELATED"/>
    <property type="match status" value="1"/>
</dbReference>
<feature type="compositionally biased region" description="Low complexity" evidence="2">
    <location>
        <begin position="544"/>
        <end position="558"/>
    </location>
</feature>
<dbReference type="InterPro" id="IPR001357">
    <property type="entry name" value="BRCT_dom"/>
</dbReference>
<feature type="region of interest" description="Disordered" evidence="2">
    <location>
        <begin position="920"/>
        <end position="942"/>
    </location>
</feature>